<feature type="domain" description="Peptidase C39" evidence="1">
    <location>
        <begin position="51"/>
        <end position="181"/>
    </location>
</feature>
<dbReference type="GO" id="GO:0016020">
    <property type="term" value="C:membrane"/>
    <property type="evidence" value="ECO:0007669"/>
    <property type="project" value="InterPro"/>
</dbReference>
<dbReference type="GO" id="GO:0005524">
    <property type="term" value="F:ATP binding"/>
    <property type="evidence" value="ECO:0007669"/>
    <property type="project" value="InterPro"/>
</dbReference>
<dbReference type="PROSITE" id="PS50990">
    <property type="entry name" value="PEPTIDASE_C39"/>
    <property type="match status" value="1"/>
</dbReference>
<dbReference type="AlphaFoldDB" id="A0A9X3TZQ9"/>
<dbReference type="RefSeq" id="WP_274944445.1">
    <property type="nucleotide sequence ID" value="NZ_JANWOI010000004.1"/>
</dbReference>
<keyword evidence="3" id="KW-1185">Reference proteome</keyword>
<dbReference type="Gene3D" id="3.90.70.10">
    <property type="entry name" value="Cysteine proteinases"/>
    <property type="match status" value="1"/>
</dbReference>
<sequence length="229" mass="25111">MTGVSGLLTGNALFSSAAAGTVLLPNGLIGGAASVKVISLREAKFQTVIRQQFDFSCGSAALATLLSFHYDYPVTEMTVFKEMYDHGDQTRIQAYGFSLLDMKRYLERHGFQSDGYRVNLDRLRQASLPAIALINTNGYKHFVLIKGVIGDEVVIGDPALGVRVMPADNFTKMWNGIAFILRSDQTTGQQHFNLAADWGVRKRASLALAMKQQSLADFSLQLIHVSNGF</sequence>
<dbReference type="GO" id="GO:0008233">
    <property type="term" value="F:peptidase activity"/>
    <property type="evidence" value="ECO:0007669"/>
    <property type="project" value="InterPro"/>
</dbReference>
<accession>A0A9X3TZQ9</accession>
<proteinExistence type="predicted"/>
<dbReference type="GO" id="GO:0006508">
    <property type="term" value="P:proteolysis"/>
    <property type="evidence" value="ECO:0007669"/>
    <property type="project" value="InterPro"/>
</dbReference>
<evidence type="ECO:0000259" key="1">
    <source>
        <dbReference type="PROSITE" id="PS50990"/>
    </source>
</evidence>
<dbReference type="InterPro" id="IPR005074">
    <property type="entry name" value="Peptidase_C39"/>
</dbReference>
<evidence type="ECO:0000313" key="3">
    <source>
        <dbReference type="Proteomes" id="UP001141619"/>
    </source>
</evidence>
<name>A0A9X3TZQ9_9PROT</name>
<reference evidence="2" key="1">
    <citation type="submission" date="2022-08" db="EMBL/GenBank/DDBJ databases">
        <authorList>
            <person name="Vandamme P."/>
            <person name="Hettiarachchi A."/>
            <person name="Peeters C."/>
            <person name="Cnockaert M."/>
            <person name="Carlier A."/>
        </authorList>
    </citation>
    <scope>NUCLEOTIDE SEQUENCE</scope>
    <source>
        <strain evidence="2">LMG 31809</strain>
    </source>
</reference>
<dbReference type="Pfam" id="PF03412">
    <property type="entry name" value="Peptidase_C39"/>
    <property type="match status" value="1"/>
</dbReference>
<dbReference type="Proteomes" id="UP001141619">
    <property type="component" value="Unassembled WGS sequence"/>
</dbReference>
<dbReference type="CDD" id="cd02423">
    <property type="entry name" value="Peptidase_C39G"/>
    <property type="match status" value="1"/>
</dbReference>
<dbReference type="EMBL" id="JANWOI010000004">
    <property type="protein sequence ID" value="MDA5194740.1"/>
    <property type="molecule type" value="Genomic_DNA"/>
</dbReference>
<evidence type="ECO:0000313" key="2">
    <source>
        <dbReference type="EMBL" id="MDA5194740.1"/>
    </source>
</evidence>
<protein>
    <submittedName>
        <fullName evidence="2">C39 family peptidase</fullName>
    </submittedName>
</protein>
<comment type="caution">
    <text evidence="2">The sequence shown here is derived from an EMBL/GenBank/DDBJ whole genome shotgun (WGS) entry which is preliminary data.</text>
</comment>
<gene>
    <name evidence="2" type="ORF">NYP16_12330</name>
</gene>
<organism evidence="2 3">
    <name type="scientific">Govanella unica</name>
    <dbReference type="NCBI Taxonomy" id="2975056"/>
    <lineage>
        <taxon>Bacteria</taxon>
        <taxon>Pseudomonadati</taxon>
        <taxon>Pseudomonadota</taxon>
        <taxon>Alphaproteobacteria</taxon>
        <taxon>Emcibacterales</taxon>
        <taxon>Govanellaceae</taxon>
        <taxon>Govanella</taxon>
    </lineage>
</organism>
<reference evidence="2" key="2">
    <citation type="journal article" date="2023" name="Syst. Appl. Microbiol.">
        <title>Govania unica gen. nov., sp. nov., a rare biosphere bacterium that represents a novel family in the class Alphaproteobacteria.</title>
        <authorList>
            <person name="Vandamme P."/>
            <person name="Peeters C."/>
            <person name="Hettiarachchi A."/>
            <person name="Cnockaert M."/>
            <person name="Carlier A."/>
        </authorList>
    </citation>
    <scope>NUCLEOTIDE SEQUENCE</scope>
    <source>
        <strain evidence="2">LMG 31809</strain>
    </source>
</reference>